<sequence>MFEWLQHGDKAPEPRRSMPSPRVKEAEFKRRYREQFNDPAFEAAAAELDIIADIAWQAYDDSRKSPRTRKAGKGFADPAYDLQLD</sequence>
<accession>A0A7G6SU18</accession>
<dbReference type="AlphaFoldDB" id="A0A7G6SU18"/>
<dbReference type="Proteomes" id="UP000515465">
    <property type="component" value="Chromosome"/>
</dbReference>
<dbReference type="RefSeq" id="WP_183464764.1">
    <property type="nucleotide sequence ID" value="NZ_CP050296.1"/>
</dbReference>
<proteinExistence type="predicted"/>
<feature type="region of interest" description="Disordered" evidence="1">
    <location>
        <begin position="1"/>
        <end position="23"/>
    </location>
</feature>
<evidence type="ECO:0000313" key="2">
    <source>
        <dbReference type="EMBL" id="QND58000.1"/>
    </source>
</evidence>
<protein>
    <submittedName>
        <fullName evidence="2">Uncharacterized protein</fullName>
    </submittedName>
</protein>
<reference evidence="2" key="1">
    <citation type="journal article" date="2020" name="Mol. Plant Microbe Interact.">
        <title>Complete genome sequences of four natural Pseudomonas isolates that catabolize a wide range of aromatic compounds relevant to lignin valorization.</title>
        <authorList>
            <person name="Hatmaker E.A."/>
            <person name="Presle G."/>
            <person name="Cannon O."/>
            <person name="Guss A.M."/>
            <person name="Elkins J.G."/>
        </authorList>
    </citation>
    <scope>NUCLEOTIDE SEQUENCE</scope>
    <source>
        <strain evidence="2">583</strain>
    </source>
</reference>
<gene>
    <name evidence="2" type="ORF">HB778_16400</name>
</gene>
<evidence type="ECO:0000256" key="1">
    <source>
        <dbReference type="SAM" id="MobiDB-lite"/>
    </source>
</evidence>
<evidence type="ECO:0000313" key="3">
    <source>
        <dbReference type="Proteomes" id="UP000515465"/>
    </source>
</evidence>
<feature type="region of interest" description="Disordered" evidence="1">
    <location>
        <begin position="62"/>
        <end position="85"/>
    </location>
</feature>
<name>A0A7G6SU18_9HYPH</name>
<dbReference type="EMBL" id="CP050296">
    <property type="protein sequence ID" value="QND58000.1"/>
    <property type="molecule type" value="Genomic_DNA"/>
</dbReference>
<organism evidence="2 3">
    <name type="scientific">Mesorhizobium huakuii</name>
    <dbReference type="NCBI Taxonomy" id="28104"/>
    <lineage>
        <taxon>Bacteria</taxon>
        <taxon>Pseudomonadati</taxon>
        <taxon>Pseudomonadota</taxon>
        <taxon>Alphaproteobacteria</taxon>
        <taxon>Hyphomicrobiales</taxon>
        <taxon>Phyllobacteriaceae</taxon>
        <taxon>Mesorhizobium</taxon>
    </lineage>
</organism>